<evidence type="ECO:0000313" key="1">
    <source>
        <dbReference type="EMBL" id="GCE16110.1"/>
    </source>
</evidence>
<dbReference type="AlphaFoldDB" id="A0A402AAE8"/>
<comment type="caution">
    <text evidence="1">The sequence shown here is derived from an EMBL/GenBank/DDBJ whole genome shotgun (WGS) entry which is preliminary data.</text>
</comment>
<protein>
    <submittedName>
        <fullName evidence="1">Uncharacterized protein</fullName>
    </submittedName>
</protein>
<name>A0A402AAE8_9CHLR</name>
<organism evidence="1 2">
    <name type="scientific">Tengunoibacter tsumagoiensis</name>
    <dbReference type="NCBI Taxonomy" id="2014871"/>
    <lineage>
        <taxon>Bacteria</taxon>
        <taxon>Bacillati</taxon>
        <taxon>Chloroflexota</taxon>
        <taxon>Ktedonobacteria</taxon>
        <taxon>Ktedonobacterales</taxon>
        <taxon>Dictyobacteraceae</taxon>
        <taxon>Tengunoibacter</taxon>
    </lineage>
</organism>
<reference evidence="2" key="1">
    <citation type="submission" date="2018-12" db="EMBL/GenBank/DDBJ databases">
        <title>Tengunoibacter tsumagoiensis gen. nov., sp. nov., Dictyobacter kobayashii sp. nov., D. alpinus sp. nov., and D. joshuensis sp. nov. and description of Dictyobacteraceae fam. nov. within the order Ktedonobacterales isolated from Tengu-no-mugimeshi.</title>
        <authorList>
            <person name="Wang C.M."/>
            <person name="Zheng Y."/>
            <person name="Sakai Y."/>
            <person name="Toyoda A."/>
            <person name="Minakuchi Y."/>
            <person name="Abe K."/>
            <person name="Yokota A."/>
            <person name="Yabe S."/>
        </authorList>
    </citation>
    <scope>NUCLEOTIDE SEQUENCE [LARGE SCALE GENOMIC DNA]</scope>
    <source>
        <strain evidence="2">Uno3</strain>
    </source>
</reference>
<proteinExistence type="predicted"/>
<evidence type="ECO:0000313" key="2">
    <source>
        <dbReference type="Proteomes" id="UP000287352"/>
    </source>
</evidence>
<keyword evidence="2" id="KW-1185">Reference proteome</keyword>
<accession>A0A402AAE8</accession>
<dbReference type="Proteomes" id="UP000287352">
    <property type="component" value="Unassembled WGS sequence"/>
</dbReference>
<sequence length="42" mass="4916">MGLDHKNTAPFQVYYASPFQAYYKEQQDRNDTQNLHNLAGKL</sequence>
<dbReference type="EMBL" id="BIFR01000002">
    <property type="protein sequence ID" value="GCE16110.1"/>
    <property type="molecule type" value="Genomic_DNA"/>
</dbReference>
<gene>
    <name evidence="1" type="ORF">KTT_59690</name>
</gene>